<dbReference type="AlphaFoldDB" id="A0A379ETU4"/>
<name>A0A379ETU4_9PAST</name>
<accession>A0A379ETU4</accession>
<evidence type="ECO:0000313" key="2">
    <source>
        <dbReference type="Proteomes" id="UP000254704"/>
    </source>
</evidence>
<reference evidence="1 2" key="1">
    <citation type="submission" date="2018-06" db="EMBL/GenBank/DDBJ databases">
        <authorList>
            <consortium name="Pathogen Informatics"/>
            <person name="Doyle S."/>
        </authorList>
    </citation>
    <scope>NUCLEOTIDE SEQUENCE [LARGE SCALE GENOMIC DNA]</scope>
    <source>
        <strain evidence="1 2">NCTC11621</strain>
    </source>
</reference>
<dbReference type="EMBL" id="UGTV01000015">
    <property type="protein sequence ID" value="SUC09801.1"/>
    <property type="molecule type" value="Genomic_DNA"/>
</dbReference>
<sequence length="84" mass="9694">MPCLIVRILFTDEKTNLDKENCKQWLKSIYCSEHLANEIIEKLGEQESWQPNELLHFGLSEHLPQMIQNCFLLIGGIAMNSFGT</sequence>
<proteinExistence type="predicted"/>
<dbReference type="Proteomes" id="UP000254704">
    <property type="component" value="Unassembled WGS sequence"/>
</dbReference>
<organism evidence="1 2">
    <name type="scientific">Pasteurella canis</name>
    <dbReference type="NCBI Taxonomy" id="753"/>
    <lineage>
        <taxon>Bacteria</taxon>
        <taxon>Pseudomonadati</taxon>
        <taxon>Pseudomonadota</taxon>
        <taxon>Gammaproteobacteria</taxon>
        <taxon>Pasteurellales</taxon>
        <taxon>Pasteurellaceae</taxon>
        <taxon>Pasteurella</taxon>
    </lineage>
</organism>
<protein>
    <submittedName>
        <fullName evidence="1">Uncharacterized protein</fullName>
    </submittedName>
</protein>
<gene>
    <name evidence="1" type="ORF">NCTC11621_00823</name>
</gene>
<evidence type="ECO:0000313" key="1">
    <source>
        <dbReference type="EMBL" id="SUC09801.1"/>
    </source>
</evidence>